<protein>
    <submittedName>
        <fullName evidence="1">Uncharacterized protein</fullName>
    </submittedName>
</protein>
<keyword evidence="2" id="KW-1185">Reference proteome</keyword>
<dbReference type="EMBL" id="LWBP01000001">
    <property type="protein sequence ID" value="OQP68553.1"/>
    <property type="molecule type" value="Genomic_DNA"/>
</dbReference>
<dbReference type="OrthoDB" id="675190at2"/>
<organism evidence="1 2">
    <name type="scientific">Niastella populi</name>
    <dbReference type="NCBI Taxonomy" id="550983"/>
    <lineage>
        <taxon>Bacteria</taxon>
        <taxon>Pseudomonadati</taxon>
        <taxon>Bacteroidota</taxon>
        <taxon>Chitinophagia</taxon>
        <taxon>Chitinophagales</taxon>
        <taxon>Chitinophagaceae</taxon>
        <taxon>Niastella</taxon>
    </lineage>
</organism>
<dbReference type="STRING" id="550983.A4R26_01760"/>
<evidence type="ECO:0000313" key="1">
    <source>
        <dbReference type="EMBL" id="OQP68553.1"/>
    </source>
</evidence>
<dbReference type="AlphaFoldDB" id="A0A1V9GD63"/>
<dbReference type="Proteomes" id="UP000192276">
    <property type="component" value="Unassembled WGS sequence"/>
</dbReference>
<reference evidence="2" key="1">
    <citation type="submission" date="2016-04" db="EMBL/GenBank/DDBJ databases">
        <authorList>
            <person name="Chen L."/>
            <person name="Zhuang W."/>
            <person name="Wang G."/>
        </authorList>
    </citation>
    <scope>NUCLEOTIDE SEQUENCE [LARGE SCALE GENOMIC DNA]</scope>
    <source>
        <strain evidence="2">208</strain>
    </source>
</reference>
<dbReference type="RefSeq" id="WP_081159140.1">
    <property type="nucleotide sequence ID" value="NZ_LWBP01000001.1"/>
</dbReference>
<accession>A0A1V9GD63</accession>
<comment type="caution">
    <text evidence="1">The sequence shown here is derived from an EMBL/GenBank/DDBJ whole genome shotgun (WGS) entry which is preliminary data.</text>
</comment>
<name>A0A1V9GD63_9BACT</name>
<evidence type="ECO:0000313" key="2">
    <source>
        <dbReference type="Proteomes" id="UP000192276"/>
    </source>
</evidence>
<gene>
    <name evidence="1" type="ORF">A4R26_01760</name>
</gene>
<proteinExistence type="predicted"/>
<sequence>MRCNRIITKLVTLALILVFSQKMGMSLFMHNWLHGSKQHAASSKPTSSQELQLTCGCINDFNLPLTETSIPEILAPVIIVRQPHTGPVFVIPAVSKYFHSLRAPPIANVLM</sequence>